<accession>A0A5C3LEV1</accession>
<dbReference type="PANTHER" id="PTHR46072">
    <property type="entry name" value="AMIDASE-RELATED-RELATED"/>
    <property type="match status" value="1"/>
</dbReference>
<sequence>MPATSWREIVAEKRLRQKAAIPKDWILPNLPPKEQLDVSNVPETCGLLSMKEIEITNSTVEVLLANLANNIWSSVEVTTAFSKRAIIAHQLTNCLTEIFIERGL</sequence>
<dbReference type="OrthoDB" id="6428749at2759"/>
<dbReference type="Proteomes" id="UP000308652">
    <property type="component" value="Unassembled WGS sequence"/>
</dbReference>
<keyword evidence="3" id="KW-1185">Reference proteome</keyword>
<feature type="non-terminal residue" evidence="2">
    <location>
        <position position="104"/>
    </location>
</feature>
<dbReference type="AlphaFoldDB" id="A0A5C3LEV1"/>
<evidence type="ECO:0000256" key="1">
    <source>
        <dbReference type="ARBA" id="ARBA00009199"/>
    </source>
</evidence>
<dbReference type="Gene3D" id="3.90.1300.10">
    <property type="entry name" value="Amidase signature (AS) domain"/>
    <property type="match status" value="1"/>
</dbReference>
<dbReference type="EMBL" id="ML213802">
    <property type="protein sequence ID" value="TFK31262.1"/>
    <property type="molecule type" value="Genomic_DNA"/>
</dbReference>
<dbReference type="InterPro" id="IPR036928">
    <property type="entry name" value="AS_sf"/>
</dbReference>
<name>A0A5C3LEV1_9AGAR</name>
<gene>
    <name evidence="2" type="ORF">BDQ12DRAFT_581048</name>
</gene>
<evidence type="ECO:0000313" key="2">
    <source>
        <dbReference type="EMBL" id="TFK31262.1"/>
    </source>
</evidence>
<dbReference type="STRING" id="68775.A0A5C3LEV1"/>
<reference evidence="2 3" key="1">
    <citation type="journal article" date="2019" name="Nat. Ecol. Evol.">
        <title>Megaphylogeny resolves global patterns of mushroom evolution.</title>
        <authorList>
            <person name="Varga T."/>
            <person name="Krizsan K."/>
            <person name="Foldi C."/>
            <person name="Dima B."/>
            <person name="Sanchez-Garcia M."/>
            <person name="Sanchez-Ramirez S."/>
            <person name="Szollosi G.J."/>
            <person name="Szarkandi J.G."/>
            <person name="Papp V."/>
            <person name="Albert L."/>
            <person name="Andreopoulos W."/>
            <person name="Angelini C."/>
            <person name="Antonin V."/>
            <person name="Barry K.W."/>
            <person name="Bougher N.L."/>
            <person name="Buchanan P."/>
            <person name="Buyck B."/>
            <person name="Bense V."/>
            <person name="Catcheside P."/>
            <person name="Chovatia M."/>
            <person name="Cooper J."/>
            <person name="Damon W."/>
            <person name="Desjardin D."/>
            <person name="Finy P."/>
            <person name="Geml J."/>
            <person name="Haridas S."/>
            <person name="Hughes K."/>
            <person name="Justo A."/>
            <person name="Karasinski D."/>
            <person name="Kautmanova I."/>
            <person name="Kiss B."/>
            <person name="Kocsube S."/>
            <person name="Kotiranta H."/>
            <person name="LaButti K.M."/>
            <person name="Lechner B.E."/>
            <person name="Liimatainen K."/>
            <person name="Lipzen A."/>
            <person name="Lukacs Z."/>
            <person name="Mihaltcheva S."/>
            <person name="Morgado L.N."/>
            <person name="Niskanen T."/>
            <person name="Noordeloos M.E."/>
            <person name="Ohm R.A."/>
            <person name="Ortiz-Santana B."/>
            <person name="Ovrebo C."/>
            <person name="Racz N."/>
            <person name="Riley R."/>
            <person name="Savchenko A."/>
            <person name="Shiryaev A."/>
            <person name="Soop K."/>
            <person name="Spirin V."/>
            <person name="Szebenyi C."/>
            <person name="Tomsovsky M."/>
            <person name="Tulloss R.E."/>
            <person name="Uehling J."/>
            <person name="Grigoriev I.V."/>
            <person name="Vagvolgyi C."/>
            <person name="Papp T."/>
            <person name="Martin F.M."/>
            <person name="Miettinen O."/>
            <person name="Hibbett D.S."/>
            <person name="Nagy L.G."/>
        </authorList>
    </citation>
    <scope>NUCLEOTIDE SEQUENCE [LARGE SCALE GENOMIC DNA]</scope>
    <source>
        <strain evidence="2 3">CBS 166.37</strain>
    </source>
</reference>
<dbReference type="SUPFAM" id="SSF75304">
    <property type="entry name" value="Amidase signature (AS) enzymes"/>
    <property type="match status" value="1"/>
</dbReference>
<proteinExistence type="inferred from homology"/>
<comment type="similarity">
    <text evidence="1">Belongs to the amidase family.</text>
</comment>
<evidence type="ECO:0000313" key="3">
    <source>
        <dbReference type="Proteomes" id="UP000308652"/>
    </source>
</evidence>
<protein>
    <submittedName>
        <fullName evidence="2">Uncharacterized protein</fullName>
    </submittedName>
</protein>
<organism evidence="2 3">
    <name type="scientific">Crucibulum laeve</name>
    <dbReference type="NCBI Taxonomy" id="68775"/>
    <lineage>
        <taxon>Eukaryota</taxon>
        <taxon>Fungi</taxon>
        <taxon>Dikarya</taxon>
        <taxon>Basidiomycota</taxon>
        <taxon>Agaricomycotina</taxon>
        <taxon>Agaricomycetes</taxon>
        <taxon>Agaricomycetidae</taxon>
        <taxon>Agaricales</taxon>
        <taxon>Agaricineae</taxon>
        <taxon>Nidulariaceae</taxon>
        <taxon>Crucibulum</taxon>
    </lineage>
</organism>